<dbReference type="Proteomes" id="UP000276133">
    <property type="component" value="Unassembled WGS sequence"/>
</dbReference>
<evidence type="ECO:0000313" key="1">
    <source>
        <dbReference type="EMBL" id="RNA09088.1"/>
    </source>
</evidence>
<dbReference type="AlphaFoldDB" id="A0A3M7QDQ8"/>
<accession>A0A3M7QDQ8</accession>
<organism evidence="1 2">
    <name type="scientific">Brachionus plicatilis</name>
    <name type="common">Marine rotifer</name>
    <name type="synonym">Brachionus muelleri</name>
    <dbReference type="NCBI Taxonomy" id="10195"/>
    <lineage>
        <taxon>Eukaryota</taxon>
        <taxon>Metazoa</taxon>
        <taxon>Spiralia</taxon>
        <taxon>Gnathifera</taxon>
        <taxon>Rotifera</taxon>
        <taxon>Eurotatoria</taxon>
        <taxon>Monogononta</taxon>
        <taxon>Pseudotrocha</taxon>
        <taxon>Ploima</taxon>
        <taxon>Brachionidae</taxon>
        <taxon>Brachionus</taxon>
    </lineage>
</organism>
<comment type="caution">
    <text evidence="1">The sequence shown here is derived from an EMBL/GenBank/DDBJ whole genome shotgun (WGS) entry which is preliminary data.</text>
</comment>
<protein>
    <submittedName>
        <fullName evidence="1">Uncharacterized protein</fullName>
    </submittedName>
</protein>
<proteinExistence type="predicted"/>
<name>A0A3M7QDQ8_BRAPC</name>
<dbReference type="EMBL" id="REGN01006548">
    <property type="protein sequence ID" value="RNA09088.1"/>
    <property type="molecule type" value="Genomic_DNA"/>
</dbReference>
<sequence>MRKVAFKIIELQLVKNFDQRHNFLQSEYPELFLKSCVEFFFHSLNSKMKNSALRNNSGPIK</sequence>
<evidence type="ECO:0000313" key="2">
    <source>
        <dbReference type="Proteomes" id="UP000276133"/>
    </source>
</evidence>
<reference evidence="1 2" key="1">
    <citation type="journal article" date="2018" name="Sci. Rep.">
        <title>Genomic signatures of local adaptation to the degree of environmental predictability in rotifers.</title>
        <authorList>
            <person name="Franch-Gras L."/>
            <person name="Hahn C."/>
            <person name="Garcia-Roger E.M."/>
            <person name="Carmona M.J."/>
            <person name="Serra M."/>
            <person name="Gomez A."/>
        </authorList>
    </citation>
    <scope>NUCLEOTIDE SEQUENCE [LARGE SCALE GENOMIC DNA]</scope>
    <source>
        <strain evidence="1">HYR1</strain>
    </source>
</reference>
<keyword evidence="2" id="KW-1185">Reference proteome</keyword>
<gene>
    <name evidence="1" type="ORF">BpHYR1_036430</name>
</gene>